<reference evidence="5" key="2">
    <citation type="submission" date="2020-04" db="EMBL/GenBank/DDBJ databases">
        <authorList>
            <consortium name="NCBI Genome Project"/>
        </authorList>
    </citation>
    <scope>NUCLEOTIDE SEQUENCE</scope>
    <source>
        <strain evidence="5">CBS 781.70</strain>
    </source>
</reference>
<evidence type="ECO:0000313" key="4">
    <source>
        <dbReference type="Proteomes" id="UP000504638"/>
    </source>
</evidence>
<protein>
    <recommendedName>
        <fullName evidence="6">Outer spore wall protein RRT8</fullName>
    </recommendedName>
</protein>
<dbReference type="OrthoDB" id="10012223at2759"/>
<gene>
    <name evidence="3 5" type="ORF">P152DRAFT_422072</name>
</gene>
<reference evidence="3 5" key="1">
    <citation type="submission" date="2020-01" db="EMBL/GenBank/DDBJ databases">
        <authorList>
            <consortium name="DOE Joint Genome Institute"/>
            <person name="Haridas S."/>
            <person name="Albert R."/>
            <person name="Binder M."/>
            <person name="Bloem J."/>
            <person name="Labutti K."/>
            <person name="Salamov A."/>
            <person name="Andreopoulos B."/>
            <person name="Baker S.E."/>
            <person name="Barry K."/>
            <person name="Bills G."/>
            <person name="Bluhm B.H."/>
            <person name="Cannon C."/>
            <person name="Castanera R."/>
            <person name="Culley D.E."/>
            <person name="Daum C."/>
            <person name="Ezra D."/>
            <person name="Gonzalez J.B."/>
            <person name="Henrissat B."/>
            <person name="Kuo A."/>
            <person name="Liang C."/>
            <person name="Lipzen A."/>
            <person name="Lutzoni F."/>
            <person name="Magnuson J."/>
            <person name="Mondo S."/>
            <person name="Nolan M."/>
            <person name="Ohm R."/>
            <person name="Pangilinan J."/>
            <person name="Park H.-J."/>
            <person name="Ramirez L."/>
            <person name="Alfaro M."/>
            <person name="Sun H."/>
            <person name="Tritt A."/>
            <person name="Yoshinaga Y."/>
            <person name="Zwiers L.-H."/>
            <person name="Turgeon B.G."/>
            <person name="Goodwin S.B."/>
            <person name="Spatafora J.W."/>
            <person name="Crous P.W."/>
            <person name="Grigoriev I.V."/>
        </authorList>
    </citation>
    <scope>NUCLEOTIDE SEQUENCE</scope>
    <source>
        <strain evidence="3 5">CBS 781.70</strain>
    </source>
</reference>
<feature type="transmembrane region" description="Helical" evidence="2">
    <location>
        <begin position="53"/>
        <end position="73"/>
    </location>
</feature>
<reference evidence="5" key="3">
    <citation type="submission" date="2025-04" db="UniProtKB">
        <authorList>
            <consortium name="RefSeq"/>
        </authorList>
    </citation>
    <scope>IDENTIFICATION</scope>
    <source>
        <strain evidence="5">CBS 781.70</strain>
    </source>
</reference>
<dbReference type="GeneID" id="54417754"/>
<feature type="transmembrane region" description="Helical" evidence="2">
    <location>
        <begin position="169"/>
        <end position="189"/>
    </location>
</feature>
<dbReference type="GO" id="GO:0005628">
    <property type="term" value="C:prospore membrane"/>
    <property type="evidence" value="ECO:0007669"/>
    <property type="project" value="TreeGrafter"/>
</dbReference>
<evidence type="ECO:0000256" key="1">
    <source>
        <dbReference type="SAM" id="MobiDB-lite"/>
    </source>
</evidence>
<dbReference type="InterPro" id="IPR052786">
    <property type="entry name" value="Spore_wall_assembly"/>
</dbReference>
<evidence type="ECO:0000256" key="2">
    <source>
        <dbReference type="SAM" id="Phobius"/>
    </source>
</evidence>
<organism evidence="3">
    <name type="scientific">Eremomyces bilateralis CBS 781.70</name>
    <dbReference type="NCBI Taxonomy" id="1392243"/>
    <lineage>
        <taxon>Eukaryota</taxon>
        <taxon>Fungi</taxon>
        <taxon>Dikarya</taxon>
        <taxon>Ascomycota</taxon>
        <taxon>Pezizomycotina</taxon>
        <taxon>Dothideomycetes</taxon>
        <taxon>Dothideomycetes incertae sedis</taxon>
        <taxon>Eremomycetales</taxon>
        <taxon>Eremomycetaceae</taxon>
        <taxon>Eremomyces</taxon>
    </lineage>
</organism>
<dbReference type="PANTHER" id="PTHR34292">
    <property type="entry name" value="OUTER SPORE WALL PROTEIN LDS1"/>
    <property type="match status" value="1"/>
</dbReference>
<feature type="transmembrane region" description="Helical" evidence="2">
    <location>
        <begin position="236"/>
        <end position="257"/>
    </location>
</feature>
<feature type="region of interest" description="Disordered" evidence="1">
    <location>
        <begin position="302"/>
        <end position="329"/>
    </location>
</feature>
<keyword evidence="2" id="KW-1133">Transmembrane helix</keyword>
<dbReference type="PANTHER" id="PTHR34292:SF2">
    <property type="entry name" value="OUTER SPORE WALL PROTEIN LDS1"/>
    <property type="match status" value="1"/>
</dbReference>
<keyword evidence="2" id="KW-0472">Membrane</keyword>
<dbReference type="GO" id="GO:0005811">
    <property type="term" value="C:lipid droplet"/>
    <property type="evidence" value="ECO:0007669"/>
    <property type="project" value="TreeGrafter"/>
</dbReference>
<keyword evidence="4" id="KW-1185">Reference proteome</keyword>
<accession>A0A6G1FWB7</accession>
<proteinExistence type="predicted"/>
<evidence type="ECO:0008006" key="6">
    <source>
        <dbReference type="Google" id="ProtNLM"/>
    </source>
</evidence>
<name>A0A6G1FWB7_9PEZI</name>
<dbReference type="GO" id="GO:0005619">
    <property type="term" value="C:ascospore wall"/>
    <property type="evidence" value="ECO:0007669"/>
    <property type="project" value="TreeGrafter"/>
</dbReference>
<sequence length="329" mass="36988">MSERVKQAAIQEAQHVQHQAKKAVGSGTYIYPIRGIFYFLTHRSLWKPLLDKLTPTISLGIGVTAFCFIFLYLPQAAVLTIFNGPLAVLTTILLTLSEASTLTTVLSRTWFLDDALIDTFDGTLLTRNMTALVKPGRELKTNSSDPVGKLGKLLTKPFSNFTPQALLRYFLYLPLNFIPIVGTVVFIVMQARKLGPTHHARYFQLKGWNARQREKWIDEHIPQYTAFGVPAVLLELLPFIGIFFSFTNAVGAALWVAELEGRETTARELKAQAQEIKGRRSTALEAKEQAQAAQRHLEELAEQAEVMEEEEELSGMSKRHDLRKRSGDD</sequence>
<dbReference type="RefSeq" id="XP_033531617.1">
    <property type="nucleotide sequence ID" value="XM_033677184.1"/>
</dbReference>
<dbReference type="AlphaFoldDB" id="A0A6G1FWB7"/>
<feature type="compositionally biased region" description="Acidic residues" evidence="1">
    <location>
        <begin position="302"/>
        <end position="313"/>
    </location>
</feature>
<dbReference type="Proteomes" id="UP000504638">
    <property type="component" value="Unplaced"/>
</dbReference>
<keyword evidence="2" id="KW-0812">Transmembrane</keyword>
<evidence type="ECO:0000313" key="3">
    <source>
        <dbReference type="EMBL" id="KAF1809986.1"/>
    </source>
</evidence>
<dbReference type="EMBL" id="ML975169">
    <property type="protein sequence ID" value="KAF1809986.1"/>
    <property type="molecule type" value="Genomic_DNA"/>
</dbReference>
<evidence type="ECO:0000313" key="5">
    <source>
        <dbReference type="RefSeq" id="XP_033531617.1"/>
    </source>
</evidence>